<feature type="region of interest" description="Disordered" evidence="1">
    <location>
        <begin position="1"/>
        <end position="79"/>
    </location>
</feature>
<feature type="compositionally biased region" description="Low complexity" evidence="1">
    <location>
        <begin position="51"/>
        <end position="76"/>
    </location>
</feature>
<gene>
    <name evidence="2" type="ORF">E2C01_005109</name>
</gene>
<evidence type="ECO:0000313" key="2">
    <source>
        <dbReference type="EMBL" id="MPC12415.1"/>
    </source>
</evidence>
<proteinExistence type="predicted"/>
<evidence type="ECO:0000256" key="1">
    <source>
        <dbReference type="SAM" id="MobiDB-lite"/>
    </source>
</evidence>
<organism evidence="2 3">
    <name type="scientific">Portunus trituberculatus</name>
    <name type="common">Swimming crab</name>
    <name type="synonym">Neptunus trituberculatus</name>
    <dbReference type="NCBI Taxonomy" id="210409"/>
    <lineage>
        <taxon>Eukaryota</taxon>
        <taxon>Metazoa</taxon>
        <taxon>Ecdysozoa</taxon>
        <taxon>Arthropoda</taxon>
        <taxon>Crustacea</taxon>
        <taxon>Multicrustacea</taxon>
        <taxon>Malacostraca</taxon>
        <taxon>Eumalacostraca</taxon>
        <taxon>Eucarida</taxon>
        <taxon>Decapoda</taxon>
        <taxon>Pleocyemata</taxon>
        <taxon>Brachyura</taxon>
        <taxon>Eubrachyura</taxon>
        <taxon>Portunoidea</taxon>
        <taxon>Portunidae</taxon>
        <taxon>Portuninae</taxon>
        <taxon>Portunus</taxon>
    </lineage>
</organism>
<keyword evidence="3" id="KW-1185">Reference proteome</keyword>
<comment type="caution">
    <text evidence="2">The sequence shown here is derived from an EMBL/GenBank/DDBJ whole genome shotgun (WGS) entry which is preliminary data.</text>
</comment>
<dbReference type="EMBL" id="VSRR010000215">
    <property type="protein sequence ID" value="MPC12415.1"/>
    <property type="molecule type" value="Genomic_DNA"/>
</dbReference>
<reference evidence="2 3" key="1">
    <citation type="submission" date="2019-05" db="EMBL/GenBank/DDBJ databases">
        <title>Another draft genome of Portunus trituberculatus and its Hox gene families provides insights of decapod evolution.</title>
        <authorList>
            <person name="Jeong J.-H."/>
            <person name="Song I."/>
            <person name="Kim S."/>
            <person name="Choi T."/>
            <person name="Kim D."/>
            <person name="Ryu S."/>
            <person name="Kim W."/>
        </authorList>
    </citation>
    <scope>NUCLEOTIDE SEQUENCE [LARGE SCALE GENOMIC DNA]</scope>
    <source>
        <tissue evidence="2">Muscle</tissue>
    </source>
</reference>
<dbReference type="Proteomes" id="UP000324222">
    <property type="component" value="Unassembled WGS sequence"/>
</dbReference>
<protein>
    <submittedName>
        <fullName evidence="2">Uncharacterized protein</fullName>
    </submittedName>
</protein>
<feature type="compositionally biased region" description="Basic residues" evidence="1">
    <location>
        <begin position="37"/>
        <end position="50"/>
    </location>
</feature>
<sequence>MTSNQLGGEAVKWEPGIEATTRDGFLGTVPQEEVAHHQSRRIQHSSRHTTQHPTPGTQTDRQVELTGGLPGSLSSSNQPSVKLLMSTGMVASRLYHSTTTPPLPHRHPQPSWTRPLLLFRGLTSSCLCSKWLGLPPR</sequence>
<evidence type="ECO:0000313" key="3">
    <source>
        <dbReference type="Proteomes" id="UP000324222"/>
    </source>
</evidence>
<accession>A0A5B7CT46</accession>
<name>A0A5B7CT46_PORTR</name>
<dbReference type="AlphaFoldDB" id="A0A5B7CT46"/>